<dbReference type="GO" id="GO:0019284">
    <property type="term" value="P:L-methionine salvage from S-adenosylmethionine"/>
    <property type="evidence" value="ECO:0007669"/>
    <property type="project" value="TreeGrafter"/>
</dbReference>
<evidence type="ECO:0000256" key="2">
    <source>
        <dbReference type="ARBA" id="ARBA00011974"/>
    </source>
</evidence>
<dbReference type="GO" id="GO:0019509">
    <property type="term" value="P:L-methionine salvage from methylthioadenosine"/>
    <property type="evidence" value="ECO:0007669"/>
    <property type="project" value="UniProtKB-UniPathway"/>
</dbReference>
<dbReference type="GO" id="GO:0008930">
    <property type="term" value="F:methylthioadenosine nucleosidase activity"/>
    <property type="evidence" value="ECO:0007669"/>
    <property type="project" value="InterPro"/>
</dbReference>
<keyword evidence="5" id="KW-0486">Methionine biosynthesis</keyword>
<keyword evidence="7" id="KW-0326">Glycosidase</keyword>
<evidence type="ECO:0000256" key="1">
    <source>
        <dbReference type="ARBA" id="ARBA00004945"/>
    </source>
</evidence>
<proteinExistence type="predicted"/>
<gene>
    <name evidence="7" type="ORF">GAQ44_00435</name>
</gene>
<name>A0A7J5HEQ8_BACUN</name>
<sequence length="234" mass="25788">MTIGIISAMDSEHRQLVERLQDKKMSGDGNLHYVEGLLGGNRVILTQCGIGKVNAAVGATELIRRFAPDCVISTGVAGGIDTCLRVTDVVVSERLVYHDVWCGNEYEYGQMAEMPAVYEGCVSLLEHALSLNGTGLESYIHSGLICTGDQFITNRTELDAIKQRFPDGLAVDMESVAIAQTCYLYNTPFLSFRIISDTPWVDDHASQYADFWGTMAERSFLTTWAFLSTLPDNL</sequence>
<dbReference type="EMBL" id="WCTY01000001">
    <property type="protein sequence ID" value="KAB4188582.1"/>
    <property type="molecule type" value="Genomic_DNA"/>
</dbReference>
<dbReference type="AlphaFoldDB" id="A0A7J5HEQ8"/>
<evidence type="ECO:0000313" key="7">
    <source>
        <dbReference type="EMBL" id="KAB4188582.1"/>
    </source>
</evidence>
<dbReference type="Gene3D" id="3.40.50.1580">
    <property type="entry name" value="Nucleoside phosphorylase domain"/>
    <property type="match status" value="1"/>
</dbReference>
<dbReference type="CDD" id="cd09008">
    <property type="entry name" value="MTAN"/>
    <property type="match status" value="1"/>
</dbReference>
<reference evidence="7 8" key="1">
    <citation type="journal article" date="2019" name="Nat. Med.">
        <title>A library of human gut bacterial isolates paired with longitudinal multiomics data enables mechanistic microbiome research.</title>
        <authorList>
            <person name="Poyet M."/>
            <person name="Groussin M."/>
            <person name="Gibbons S.M."/>
            <person name="Avila-Pacheco J."/>
            <person name="Jiang X."/>
            <person name="Kearney S.M."/>
            <person name="Perrotta A.R."/>
            <person name="Berdy B."/>
            <person name="Zhao S."/>
            <person name="Lieberman T.D."/>
            <person name="Swanson P.K."/>
            <person name="Smith M."/>
            <person name="Roesemann S."/>
            <person name="Alexander J.E."/>
            <person name="Rich S.A."/>
            <person name="Livny J."/>
            <person name="Vlamakis H."/>
            <person name="Clish C."/>
            <person name="Bullock K."/>
            <person name="Deik A."/>
            <person name="Scott J."/>
            <person name="Pierce K.A."/>
            <person name="Xavier R.J."/>
            <person name="Alm E.J."/>
        </authorList>
    </citation>
    <scope>NUCLEOTIDE SEQUENCE [LARGE SCALE GENOMIC DNA]</scope>
    <source>
        <strain evidence="7 8">BIOML-A19</strain>
    </source>
</reference>
<dbReference type="GO" id="GO:0005829">
    <property type="term" value="C:cytosol"/>
    <property type="evidence" value="ECO:0007669"/>
    <property type="project" value="TreeGrafter"/>
</dbReference>
<dbReference type="RefSeq" id="WP_151874947.1">
    <property type="nucleotide sequence ID" value="NZ_WCTY01000001.1"/>
</dbReference>
<dbReference type="PANTHER" id="PTHR46832:SF1">
    <property type="entry name" value="5'-METHYLTHIOADENOSINE_S-ADENOSYLHOMOCYSTEINE NUCLEOSIDASE"/>
    <property type="match status" value="1"/>
</dbReference>
<keyword evidence="3" id="KW-0028">Amino-acid biosynthesis</keyword>
<dbReference type="InterPro" id="IPR000845">
    <property type="entry name" value="Nucleoside_phosphorylase_d"/>
</dbReference>
<evidence type="ECO:0000256" key="3">
    <source>
        <dbReference type="ARBA" id="ARBA00022605"/>
    </source>
</evidence>
<dbReference type="EC" id="3.2.2.9" evidence="2"/>
<keyword evidence="4 7" id="KW-0378">Hydrolase</keyword>
<dbReference type="SUPFAM" id="SSF53167">
    <property type="entry name" value="Purine and uridine phosphorylases"/>
    <property type="match status" value="1"/>
</dbReference>
<evidence type="ECO:0000259" key="6">
    <source>
        <dbReference type="Pfam" id="PF01048"/>
    </source>
</evidence>
<dbReference type="GO" id="GO:0009164">
    <property type="term" value="P:nucleoside catabolic process"/>
    <property type="evidence" value="ECO:0007669"/>
    <property type="project" value="InterPro"/>
</dbReference>
<organism evidence="7 8">
    <name type="scientific">Bacteroides uniformis</name>
    <dbReference type="NCBI Taxonomy" id="820"/>
    <lineage>
        <taxon>Bacteria</taxon>
        <taxon>Pseudomonadati</taxon>
        <taxon>Bacteroidota</taxon>
        <taxon>Bacteroidia</taxon>
        <taxon>Bacteroidales</taxon>
        <taxon>Bacteroidaceae</taxon>
        <taxon>Bacteroides</taxon>
    </lineage>
</organism>
<comment type="pathway">
    <text evidence="1">Amino-acid biosynthesis; L-methionine biosynthesis via salvage pathway; S-methyl-5-thio-alpha-D-ribose 1-phosphate from S-methyl-5'-thioadenosine (hydrolase route): step 1/2.</text>
</comment>
<feature type="domain" description="Nucleoside phosphorylase" evidence="6">
    <location>
        <begin position="2"/>
        <end position="226"/>
    </location>
</feature>
<dbReference type="Pfam" id="PF01048">
    <property type="entry name" value="PNP_UDP_1"/>
    <property type="match status" value="1"/>
</dbReference>
<protein>
    <recommendedName>
        <fullName evidence="2">adenosylhomocysteine nucleosidase</fullName>
        <ecNumber evidence="2">3.2.2.9</ecNumber>
    </recommendedName>
</protein>
<dbReference type="InterPro" id="IPR010049">
    <property type="entry name" value="MTA_SAH_Nsdase"/>
</dbReference>
<dbReference type="InterPro" id="IPR035994">
    <property type="entry name" value="Nucleoside_phosphorylase_sf"/>
</dbReference>
<dbReference type="UniPathway" id="UPA00904">
    <property type="reaction ID" value="UER00871"/>
</dbReference>
<accession>A0A7J5HEQ8</accession>
<dbReference type="PANTHER" id="PTHR46832">
    <property type="entry name" value="5'-METHYLTHIOADENOSINE/S-ADENOSYLHOMOCYSTEINE NUCLEOSIDASE"/>
    <property type="match status" value="1"/>
</dbReference>
<dbReference type="NCBIfam" id="TIGR01704">
    <property type="entry name" value="MTA_SAH-Nsdase"/>
    <property type="match status" value="1"/>
</dbReference>
<evidence type="ECO:0000256" key="5">
    <source>
        <dbReference type="ARBA" id="ARBA00023167"/>
    </source>
</evidence>
<dbReference type="NCBIfam" id="NF004079">
    <property type="entry name" value="PRK05584.1"/>
    <property type="match status" value="1"/>
</dbReference>
<evidence type="ECO:0000313" key="8">
    <source>
        <dbReference type="Proteomes" id="UP000487221"/>
    </source>
</evidence>
<dbReference type="GO" id="GO:0008782">
    <property type="term" value="F:adenosylhomocysteine nucleosidase activity"/>
    <property type="evidence" value="ECO:0007669"/>
    <property type="project" value="UniProtKB-EC"/>
</dbReference>
<dbReference type="Proteomes" id="UP000487221">
    <property type="component" value="Unassembled WGS sequence"/>
</dbReference>
<evidence type="ECO:0000256" key="4">
    <source>
        <dbReference type="ARBA" id="ARBA00022801"/>
    </source>
</evidence>
<comment type="caution">
    <text evidence="7">The sequence shown here is derived from an EMBL/GenBank/DDBJ whole genome shotgun (WGS) entry which is preliminary data.</text>
</comment>